<reference evidence="2" key="1">
    <citation type="submission" date="2019-08" db="EMBL/GenBank/DDBJ databases">
        <title>The genome of the North American firefly Photinus pyralis.</title>
        <authorList>
            <consortium name="Photinus pyralis genome working group"/>
            <person name="Fallon T.R."/>
            <person name="Sander Lower S.E."/>
            <person name="Weng J.-K."/>
        </authorList>
    </citation>
    <scope>NUCLEOTIDE SEQUENCE</scope>
    <source>
        <strain evidence="2">TRF0915ILg1</strain>
        <tissue evidence="2">Whole body</tissue>
    </source>
</reference>
<evidence type="ECO:0000313" key="3">
    <source>
        <dbReference type="Proteomes" id="UP000801492"/>
    </source>
</evidence>
<evidence type="ECO:0000256" key="1">
    <source>
        <dbReference type="SAM" id="SignalP"/>
    </source>
</evidence>
<feature type="signal peptide" evidence="1">
    <location>
        <begin position="1"/>
        <end position="20"/>
    </location>
</feature>
<gene>
    <name evidence="2" type="ORF">ILUMI_26377</name>
</gene>
<feature type="chain" id="PRO_5035465891" evidence="1">
    <location>
        <begin position="21"/>
        <end position="147"/>
    </location>
</feature>
<dbReference type="AlphaFoldDB" id="A0A8K0C8L5"/>
<dbReference type="Proteomes" id="UP000801492">
    <property type="component" value="Unassembled WGS sequence"/>
</dbReference>
<keyword evidence="3" id="KW-1185">Reference proteome</keyword>
<comment type="caution">
    <text evidence="2">The sequence shown here is derived from an EMBL/GenBank/DDBJ whole genome shotgun (WGS) entry which is preliminary data.</text>
</comment>
<sequence>MMHLAVLFLTVAFALLVVSGGPAWKDRNVQRGSGLKVGVGVGKNTTTSRGNGIRIGTSSGRVVRVTTTIAPEEDHIQSPLSPPTSSSKLVLNVGMVVPYKAFGTREYRKAVSNAESSLSRKLDMFKKYDLQVQTVMKELTPSPTGEF</sequence>
<dbReference type="EMBL" id="VTPC01091070">
    <property type="protein sequence ID" value="KAF2879802.1"/>
    <property type="molecule type" value="Genomic_DNA"/>
</dbReference>
<proteinExistence type="predicted"/>
<evidence type="ECO:0000313" key="2">
    <source>
        <dbReference type="EMBL" id="KAF2879802.1"/>
    </source>
</evidence>
<protein>
    <submittedName>
        <fullName evidence="2">Uncharacterized protein</fullName>
    </submittedName>
</protein>
<name>A0A8K0C8L5_IGNLU</name>
<organism evidence="2 3">
    <name type="scientific">Ignelater luminosus</name>
    <name type="common">Cucubano</name>
    <name type="synonym">Pyrophorus luminosus</name>
    <dbReference type="NCBI Taxonomy" id="2038154"/>
    <lineage>
        <taxon>Eukaryota</taxon>
        <taxon>Metazoa</taxon>
        <taxon>Ecdysozoa</taxon>
        <taxon>Arthropoda</taxon>
        <taxon>Hexapoda</taxon>
        <taxon>Insecta</taxon>
        <taxon>Pterygota</taxon>
        <taxon>Neoptera</taxon>
        <taxon>Endopterygota</taxon>
        <taxon>Coleoptera</taxon>
        <taxon>Polyphaga</taxon>
        <taxon>Elateriformia</taxon>
        <taxon>Elateroidea</taxon>
        <taxon>Elateridae</taxon>
        <taxon>Agrypninae</taxon>
        <taxon>Pyrophorini</taxon>
        <taxon>Ignelater</taxon>
    </lineage>
</organism>
<keyword evidence="1" id="KW-0732">Signal</keyword>
<dbReference type="OrthoDB" id="5984008at2759"/>
<accession>A0A8K0C8L5</accession>